<evidence type="ECO:0000256" key="7">
    <source>
        <dbReference type="ARBA" id="ARBA00023136"/>
    </source>
</evidence>
<comment type="subcellular location">
    <subcellularLocation>
        <location evidence="1">Cell membrane</location>
        <topology evidence="1">Multi-pass membrane protein</topology>
    </subcellularLocation>
</comment>
<proteinExistence type="inferred from homology"/>
<dbReference type="GO" id="GO:0033214">
    <property type="term" value="P:siderophore-iron import into cell"/>
    <property type="evidence" value="ECO:0007669"/>
    <property type="project" value="TreeGrafter"/>
</dbReference>
<name>A0A840NFN8_9PSEU</name>
<keyword evidence="5 8" id="KW-0812">Transmembrane</keyword>
<organism evidence="9 10">
    <name type="scientific">Saccharopolyspora gloriosae</name>
    <dbReference type="NCBI Taxonomy" id="455344"/>
    <lineage>
        <taxon>Bacteria</taxon>
        <taxon>Bacillati</taxon>
        <taxon>Actinomycetota</taxon>
        <taxon>Actinomycetes</taxon>
        <taxon>Pseudonocardiales</taxon>
        <taxon>Pseudonocardiaceae</taxon>
        <taxon>Saccharopolyspora</taxon>
    </lineage>
</organism>
<protein>
    <submittedName>
        <fullName evidence="9">Iron complex transport system permease protein</fullName>
    </submittedName>
</protein>
<feature type="transmembrane region" description="Helical" evidence="8">
    <location>
        <begin position="12"/>
        <end position="33"/>
    </location>
</feature>
<dbReference type="InterPro" id="IPR037294">
    <property type="entry name" value="ABC_BtuC-like"/>
</dbReference>
<dbReference type="Pfam" id="PF01032">
    <property type="entry name" value="FecCD"/>
    <property type="match status" value="1"/>
</dbReference>
<keyword evidence="10" id="KW-1185">Reference proteome</keyword>
<dbReference type="PANTHER" id="PTHR30472:SF67">
    <property type="entry name" value="PERMEASE OF ABC TRANSPORTER-RELATED"/>
    <property type="match status" value="1"/>
</dbReference>
<keyword evidence="4" id="KW-1003">Cell membrane</keyword>
<evidence type="ECO:0000313" key="9">
    <source>
        <dbReference type="EMBL" id="MBB5069073.1"/>
    </source>
</evidence>
<keyword evidence="3" id="KW-0813">Transport</keyword>
<feature type="transmembrane region" description="Helical" evidence="8">
    <location>
        <begin position="290"/>
        <end position="313"/>
    </location>
</feature>
<dbReference type="InterPro" id="IPR000522">
    <property type="entry name" value="ABC_transptr_permease_BtuC"/>
</dbReference>
<evidence type="ECO:0000256" key="2">
    <source>
        <dbReference type="ARBA" id="ARBA00007935"/>
    </source>
</evidence>
<dbReference type="PANTHER" id="PTHR30472">
    <property type="entry name" value="FERRIC ENTEROBACTIN TRANSPORT SYSTEM PERMEASE PROTEIN"/>
    <property type="match status" value="1"/>
</dbReference>
<comment type="caution">
    <text evidence="9">The sequence shown here is derived from an EMBL/GenBank/DDBJ whole genome shotgun (WGS) entry which is preliminary data.</text>
</comment>
<keyword evidence="6 8" id="KW-1133">Transmembrane helix</keyword>
<dbReference type="GO" id="GO:0022857">
    <property type="term" value="F:transmembrane transporter activity"/>
    <property type="evidence" value="ECO:0007669"/>
    <property type="project" value="InterPro"/>
</dbReference>
<dbReference type="GO" id="GO:0005886">
    <property type="term" value="C:plasma membrane"/>
    <property type="evidence" value="ECO:0007669"/>
    <property type="project" value="UniProtKB-SubCell"/>
</dbReference>
<dbReference type="AlphaFoldDB" id="A0A840NFN8"/>
<feature type="transmembrane region" description="Helical" evidence="8">
    <location>
        <begin position="319"/>
        <end position="338"/>
    </location>
</feature>
<dbReference type="EMBL" id="JACHIV010000001">
    <property type="protein sequence ID" value="MBB5069073.1"/>
    <property type="molecule type" value="Genomic_DNA"/>
</dbReference>
<dbReference type="FunFam" id="1.10.3470.10:FF:000001">
    <property type="entry name" value="Vitamin B12 ABC transporter permease BtuC"/>
    <property type="match status" value="1"/>
</dbReference>
<evidence type="ECO:0000256" key="8">
    <source>
        <dbReference type="SAM" id="Phobius"/>
    </source>
</evidence>
<gene>
    <name evidence="9" type="ORF">BJ969_002161</name>
</gene>
<feature type="transmembrane region" description="Helical" evidence="8">
    <location>
        <begin position="103"/>
        <end position="128"/>
    </location>
</feature>
<evidence type="ECO:0000256" key="4">
    <source>
        <dbReference type="ARBA" id="ARBA00022475"/>
    </source>
</evidence>
<evidence type="ECO:0000256" key="6">
    <source>
        <dbReference type="ARBA" id="ARBA00022989"/>
    </source>
</evidence>
<keyword evidence="7 8" id="KW-0472">Membrane</keyword>
<dbReference type="Proteomes" id="UP000580474">
    <property type="component" value="Unassembled WGS sequence"/>
</dbReference>
<feature type="transmembrane region" description="Helical" evidence="8">
    <location>
        <begin position="74"/>
        <end position="91"/>
    </location>
</feature>
<dbReference type="RefSeq" id="WP_343071332.1">
    <property type="nucleotide sequence ID" value="NZ_JACHIV010000001.1"/>
</dbReference>
<evidence type="ECO:0000313" key="10">
    <source>
        <dbReference type="Proteomes" id="UP000580474"/>
    </source>
</evidence>
<accession>A0A840NFN8</accession>
<feature type="transmembrane region" description="Helical" evidence="8">
    <location>
        <begin position="134"/>
        <end position="153"/>
    </location>
</feature>
<feature type="transmembrane region" description="Helical" evidence="8">
    <location>
        <begin position="249"/>
        <end position="278"/>
    </location>
</feature>
<evidence type="ECO:0000256" key="5">
    <source>
        <dbReference type="ARBA" id="ARBA00022692"/>
    </source>
</evidence>
<comment type="similarity">
    <text evidence="2">Belongs to the binding-protein-dependent transport system permease family. FecCD subfamily.</text>
</comment>
<evidence type="ECO:0000256" key="1">
    <source>
        <dbReference type="ARBA" id="ARBA00004651"/>
    </source>
</evidence>
<evidence type="ECO:0000256" key="3">
    <source>
        <dbReference type="ARBA" id="ARBA00022448"/>
    </source>
</evidence>
<dbReference type="CDD" id="cd06550">
    <property type="entry name" value="TM_ABC_iron-siderophores_like"/>
    <property type="match status" value="1"/>
</dbReference>
<dbReference type="Gene3D" id="1.10.3470.10">
    <property type="entry name" value="ABC transporter involved in vitamin B12 uptake, BtuC"/>
    <property type="match status" value="1"/>
</dbReference>
<reference evidence="9 10" key="1">
    <citation type="submission" date="2020-08" db="EMBL/GenBank/DDBJ databases">
        <title>Sequencing the genomes of 1000 actinobacteria strains.</title>
        <authorList>
            <person name="Klenk H.-P."/>
        </authorList>
    </citation>
    <scope>NUCLEOTIDE SEQUENCE [LARGE SCALE GENOMIC DNA]</scope>
    <source>
        <strain evidence="9 10">DSM 45582</strain>
    </source>
</reference>
<dbReference type="SUPFAM" id="SSF81345">
    <property type="entry name" value="ABC transporter involved in vitamin B12 uptake, BtuC"/>
    <property type="match status" value="1"/>
</dbReference>
<feature type="transmembrane region" description="Helical" evidence="8">
    <location>
        <begin position="160"/>
        <end position="179"/>
    </location>
</feature>
<sequence length="344" mass="33780">MTAAPSAGRLPPVAIVLAGIPALLLSIAVAVTLGPAHLTVGDVGSVVADRLGLLDTDVSRIGQGIVWQLRLPRALLAAICGAGLGVCGAVLQSLLRNPLADPFLLGVSAGASTGAVSVVVLGLGAGAIGLTAGAFAGALVAFALVMLLASVAGGAAGHTVLAGVAGTQLFSALTSYIVITSADAEQTRGVLFWLLGSLSGARWNDVAISAAVCAVCLVLCLSRAGALDAFAFGQDAAASLGVRVARLRAVLLVATALLAATLVAAAGAIGFVGLVLPQAARLLVGPRHRALLPVTAVLGAVLLVWVDVLATTIAAPQEVPVGVVTALVGVPAFAVLLAKRGRVS</sequence>